<accession>A0A8X8Z5R4</accession>
<dbReference type="Pfam" id="PF08263">
    <property type="entry name" value="LRRNT_2"/>
    <property type="match status" value="1"/>
</dbReference>
<dbReference type="FunFam" id="3.80.10.10:FF:000400">
    <property type="entry name" value="Nuclear pore complex protein NUP107"/>
    <property type="match status" value="1"/>
</dbReference>
<evidence type="ECO:0000256" key="8">
    <source>
        <dbReference type="SAM" id="SignalP"/>
    </source>
</evidence>
<dbReference type="Gene3D" id="3.80.10.10">
    <property type="entry name" value="Ribonuclease Inhibitor"/>
    <property type="match status" value="1"/>
</dbReference>
<evidence type="ECO:0000256" key="2">
    <source>
        <dbReference type="ARBA" id="ARBA00004370"/>
    </source>
</evidence>
<keyword evidence="3" id="KW-0433">Leucine-rich repeat</keyword>
<dbReference type="InterPro" id="IPR001611">
    <property type="entry name" value="Leu-rich_rpt"/>
</dbReference>
<dbReference type="InterPro" id="IPR032675">
    <property type="entry name" value="LRR_dom_sf"/>
</dbReference>
<evidence type="ECO:0000256" key="4">
    <source>
        <dbReference type="ARBA" id="ARBA00022729"/>
    </source>
</evidence>
<evidence type="ECO:0000256" key="6">
    <source>
        <dbReference type="ARBA" id="ARBA00023136"/>
    </source>
</evidence>
<dbReference type="InterPro" id="IPR013210">
    <property type="entry name" value="LRR_N_plant-typ"/>
</dbReference>
<dbReference type="AlphaFoldDB" id="A0A8X8Z5R4"/>
<evidence type="ECO:0000259" key="9">
    <source>
        <dbReference type="Pfam" id="PF08263"/>
    </source>
</evidence>
<evidence type="ECO:0000256" key="5">
    <source>
        <dbReference type="ARBA" id="ARBA00022737"/>
    </source>
</evidence>
<feature type="signal peptide" evidence="8">
    <location>
        <begin position="1"/>
        <end position="25"/>
    </location>
</feature>
<sequence length="212" mass="22992">MKHLSPLTILHLLLTILSQSPSSLSEKCHPQDKQALLTIKKAFKNDYYFASWKPDTDCCDWYVAKCDRATNRITSLAIFDYNLSGPIPRALADLPFLDTLVIHTTNISGPIPSELGKLKNLKFLRLDHNSLSGPIPAALGQLKGLASLFLDHNKLTGALPNGLAGLAALRDFDVSYNGLCGRIPTGGALQKVDSSAYSNNKCLCGSPLPNCK</sequence>
<evidence type="ECO:0000313" key="11">
    <source>
        <dbReference type="Proteomes" id="UP000298416"/>
    </source>
</evidence>
<keyword evidence="5" id="KW-0677">Repeat</keyword>
<reference evidence="10" key="2">
    <citation type="submission" date="2020-08" db="EMBL/GenBank/DDBJ databases">
        <title>Plant Genome Project.</title>
        <authorList>
            <person name="Zhang R.-G."/>
        </authorList>
    </citation>
    <scope>NUCLEOTIDE SEQUENCE</scope>
    <source>
        <strain evidence="10">Huo1</strain>
        <tissue evidence="10">Leaf</tissue>
    </source>
</reference>
<evidence type="ECO:0000256" key="7">
    <source>
        <dbReference type="ARBA" id="ARBA00038043"/>
    </source>
</evidence>
<dbReference type="InterPro" id="IPR051848">
    <property type="entry name" value="PGIP"/>
</dbReference>
<name>A0A8X8Z5R4_SALSN</name>
<evidence type="ECO:0000256" key="1">
    <source>
        <dbReference type="ARBA" id="ARBA00004196"/>
    </source>
</evidence>
<dbReference type="PANTHER" id="PTHR48059">
    <property type="entry name" value="POLYGALACTURONASE INHIBITOR 1"/>
    <property type="match status" value="1"/>
</dbReference>
<comment type="subcellular location">
    <subcellularLocation>
        <location evidence="1">Cell envelope</location>
    </subcellularLocation>
    <subcellularLocation>
        <location evidence="2">Membrane</location>
    </subcellularLocation>
</comment>
<dbReference type="Proteomes" id="UP000298416">
    <property type="component" value="Unassembled WGS sequence"/>
</dbReference>
<keyword evidence="4 8" id="KW-0732">Signal</keyword>
<organism evidence="10">
    <name type="scientific">Salvia splendens</name>
    <name type="common">Scarlet sage</name>
    <dbReference type="NCBI Taxonomy" id="180675"/>
    <lineage>
        <taxon>Eukaryota</taxon>
        <taxon>Viridiplantae</taxon>
        <taxon>Streptophyta</taxon>
        <taxon>Embryophyta</taxon>
        <taxon>Tracheophyta</taxon>
        <taxon>Spermatophyta</taxon>
        <taxon>Magnoliopsida</taxon>
        <taxon>eudicotyledons</taxon>
        <taxon>Gunneridae</taxon>
        <taxon>Pentapetalae</taxon>
        <taxon>asterids</taxon>
        <taxon>lamiids</taxon>
        <taxon>Lamiales</taxon>
        <taxon>Lamiaceae</taxon>
        <taxon>Nepetoideae</taxon>
        <taxon>Mentheae</taxon>
        <taxon>Salviinae</taxon>
        <taxon>Salvia</taxon>
        <taxon>Salvia subgen. Calosphace</taxon>
        <taxon>core Calosphace</taxon>
    </lineage>
</organism>
<comment type="similarity">
    <text evidence="7">Belongs to the polygalacturonase-inhibiting protein family.</text>
</comment>
<proteinExistence type="inferred from homology"/>
<dbReference type="OrthoDB" id="676979at2759"/>
<feature type="domain" description="Leucine-rich repeat-containing N-terminal plant-type" evidence="9">
    <location>
        <begin position="29"/>
        <end position="67"/>
    </location>
</feature>
<dbReference type="PANTHER" id="PTHR48059:SF4">
    <property type="entry name" value="POLYGALACTURONASE INHIBITOR 1-RELATED"/>
    <property type="match status" value="1"/>
</dbReference>
<dbReference type="EMBL" id="PNBA02000018">
    <property type="protein sequence ID" value="KAG6393117.1"/>
    <property type="molecule type" value="Genomic_DNA"/>
</dbReference>
<feature type="chain" id="PRO_5036460569" description="Leucine-rich repeat-containing N-terminal plant-type domain-containing protein" evidence="8">
    <location>
        <begin position="26"/>
        <end position="212"/>
    </location>
</feature>
<dbReference type="GO" id="GO:0016020">
    <property type="term" value="C:membrane"/>
    <property type="evidence" value="ECO:0007669"/>
    <property type="project" value="UniProtKB-SubCell"/>
</dbReference>
<keyword evidence="6" id="KW-0472">Membrane</keyword>
<keyword evidence="11" id="KW-1185">Reference proteome</keyword>
<reference evidence="10" key="1">
    <citation type="submission" date="2018-01" db="EMBL/GenBank/DDBJ databases">
        <authorList>
            <person name="Mao J.F."/>
        </authorList>
    </citation>
    <scope>NUCLEOTIDE SEQUENCE</scope>
    <source>
        <strain evidence="10">Huo1</strain>
        <tissue evidence="10">Leaf</tissue>
    </source>
</reference>
<protein>
    <recommendedName>
        <fullName evidence="9">Leucine-rich repeat-containing N-terminal plant-type domain-containing protein</fullName>
    </recommendedName>
</protein>
<evidence type="ECO:0000313" key="10">
    <source>
        <dbReference type="EMBL" id="KAG6393117.1"/>
    </source>
</evidence>
<dbReference type="Pfam" id="PF13855">
    <property type="entry name" value="LRR_8"/>
    <property type="match status" value="1"/>
</dbReference>
<comment type="caution">
    <text evidence="10">The sequence shown here is derived from an EMBL/GenBank/DDBJ whole genome shotgun (WGS) entry which is preliminary data.</text>
</comment>
<dbReference type="SUPFAM" id="SSF52058">
    <property type="entry name" value="L domain-like"/>
    <property type="match status" value="1"/>
</dbReference>
<evidence type="ECO:0000256" key="3">
    <source>
        <dbReference type="ARBA" id="ARBA00022614"/>
    </source>
</evidence>
<gene>
    <name evidence="10" type="ORF">SASPL_147349</name>
</gene>